<dbReference type="EMBL" id="KZ613488">
    <property type="protein sequence ID" value="PMD19754.1"/>
    <property type="molecule type" value="Genomic_DNA"/>
</dbReference>
<accession>A0A2J6Q0P0</accession>
<dbReference type="AlphaFoldDB" id="A0A2J6Q0P0"/>
<dbReference type="Proteomes" id="UP000235672">
    <property type="component" value="Unassembled WGS sequence"/>
</dbReference>
<evidence type="ECO:0000313" key="3">
    <source>
        <dbReference type="Proteomes" id="UP000235672"/>
    </source>
</evidence>
<dbReference type="InterPro" id="IPR011333">
    <property type="entry name" value="SKP1/BTB/POZ_sf"/>
</dbReference>
<keyword evidence="3" id="KW-1185">Reference proteome</keyword>
<dbReference type="SUPFAM" id="SSF54695">
    <property type="entry name" value="POZ domain"/>
    <property type="match status" value="1"/>
</dbReference>
<dbReference type="PROSITE" id="PS50097">
    <property type="entry name" value="BTB"/>
    <property type="match status" value="1"/>
</dbReference>
<feature type="domain" description="BTB" evidence="1">
    <location>
        <begin position="23"/>
        <end position="94"/>
    </location>
</feature>
<dbReference type="PANTHER" id="PTHR47843">
    <property type="entry name" value="BTB DOMAIN-CONTAINING PROTEIN-RELATED"/>
    <property type="match status" value="1"/>
</dbReference>
<dbReference type="Gene3D" id="3.30.710.10">
    <property type="entry name" value="Potassium Channel Kv1.1, Chain A"/>
    <property type="match status" value="1"/>
</dbReference>
<organism evidence="2 3">
    <name type="scientific">Hyaloscypha hepaticicola</name>
    <dbReference type="NCBI Taxonomy" id="2082293"/>
    <lineage>
        <taxon>Eukaryota</taxon>
        <taxon>Fungi</taxon>
        <taxon>Dikarya</taxon>
        <taxon>Ascomycota</taxon>
        <taxon>Pezizomycotina</taxon>
        <taxon>Leotiomycetes</taxon>
        <taxon>Helotiales</taxon>
        <taxon>Hyaloscyphaceae</taxon>
        <taxon>Hyaloscypha</taxon>
    </lineage>
</organism>
<name>A0A2J6Q0P0_9HELO</name>
<dbReference type="PANTHER" id="PTHR47843:SF2">
    <property type="entry name" value="BTB DOMAIN-CONTAINING PROTEIN"/>
    <property type="match status" value="1"/>
</dbReference>
<dbReference type="InterPro" id="IPR000210">
    <property type="entry name" value="BTB/POZ_dom"/>
</dbReference>
<evidence type="ECO:0000259" key="1">
    <source>
        <dbReference type="PROSITE" id="PS50097"/>
    </source>
</evidence>
<proteinExistence type="predicted"/>
<protein>
    <recommendedName>
        <fullName evidence="1">BTB domain-containing protein</fullName>
    </recommendedName>
</protein>
<reference evidence="2 3" key="1">
    <citation type="submission" date="2016-05" db="EMBL/GenBank/DDBJ databases">
        <title>A degradative enzymes factory behind the ericoid mycorrhizal symbiosis.</title>
        <authorList>
            <consortium name="DOE Joint Genome Institute"/>
            <person name="Martino E."/>
            <person name="Morin E."/>
            <person name="Grelet G."/>
            <person name="Kuo A."/>
            <person name="Kohler A."/>
            <person name="Daghino S."/>
            <person name="Barry K."/>
            <person name="Choi C."/>
            <person name="Cichocki N."/>
            <person name="Clum A."/>
            <person name="Copeland A."/>
            <person name="Hainaut M."/>
            <person name="Haridas S."/>
            <person name="Labutti K."/>
            <person name="Lindquist E."/>
            <person name="Lipzen A."/>
            <person name="Khouja H.-R."/>
            <person name="Murat C."/>
            <person name="Ohm R."/>
            <person name="Olson A."/>
            <person name="Spatafora J."/>
            <person name="Veneault-Fourrey C."/>
            <person name="Henrissat B."/>
            <person name="Grigoriev I."/>
            <person name="Martin F."/>
            <person name="Perotto S."/>
        </authorList>
    </citation>
    <scope>NUCLEOTIDE SEQUENCE [LARGE SCALE GENOMIC DNA]</scope>
    <source>
        <strain evidence="2 3">UAMH 7357</strain>
    </source>
</reference>
<sequence>MATESEQSKKRRKLEPSFASPEAIVTFLIGPGDSPKKLIVHKEHACYHSPVLDAAFNGDFIEGQTQTYRIEDTSPGAFRIFVQWLYRQELDLFQLRGSPVELDGDSDDCFTEDMALAELWVLADKMAVPALQNLVVSKIIAIREKTNAVALDGVRSCSLLSNSHPQFSMNVSFSPKEFLIDLAQYTTALLSKDDEYKANASDFFVSLPGEEKAAVQSISINLQTSLGCYVEGMFADRVLDIDNRNEDDCHGHGRTEQQSIT</sequence>
<dbReference type="OrthoDB" id="194443at2759"/>
<dbReference type="Pfam" id="PF00651">
    <property type="entry name" value="BTB"/>
    <property type="match status" value="1"/>
</dbReference>
<evidence type="ECO:0000313" key="2">
    <source>
        <dbReference type="EMBL" id="PMD19754.1"/>
    </source>
</evidence>
<gene>
    <name evidence="2" type="ORF">NA56DRAFT_705463</name>
</gene>